<evidence type="ECO:0000256" key="1">
    <source>
        <dbReference type="SAM" id="Phobius"/>
    </source>
</evidence>
<keyword evidence="1" id="KW-1133">Transmembrane helix</keyword>
<dbReference type="STRING" id="198092.SAMN02745194_04927"/>
<feature type="transmembrane region" description="Helical" evidence="1">
    <location>
        <begin position="108"/>
        <end position="128"/>
    </location>
</feature>
<gene>
    <name evidence="2" type="ORF">SAMN02745194_04927</name>
</gene>
<dbReference type="AlphaFoldDB" id="A0A1M6SHZ5"/>
<evidence type="ECO:0008006" key="4">
    <source>
        <dbReference type="Google" id="ProtNLM"/>
    </source>
</evidence>
<feature type="transmembrane region" description="Helical" evidence="1">
    <location>
        <begin position="218"/>
        <end position="238"/>
    </location>
</feature>
<reference evidence="2 3" key="1">
    <citation type="submission" date="2016-11" db="EMBL/GenBank/DDBJ databases">
        <authorList>
            <person name="Jaros S."/>
            <person name="Januszkiewicz K."/>
            <person name="Wedrychowicz H."/>
        </authorList>
    </citation>
    <scope>NUCLEOTIDE SEQUENCE [LARGE SCALE GENOMIC DNA]</scope>
    <source>
        <strain evidence="2 3">DSM 14916</strain>
    </source>
</reference>
<organism evidence="2 3">
    <name type="scientific">Muricoccus roseus</name>
    <dbReference type="NCBI Taxonomy" id="198092"/>
    <lineage>
        <taxon>Bacteria</taxon>
        <taxon>Pseudomonadati</taxon>
        <taxon>Pseudomonadota</taxon>
        <taxon>Alphaproteobacteria</taxon>
        <taxon>Acetobacterales</taxon>
        <taxon>Roseomonadaceae</taxon>
        <taxon>Muricoccus</taxon>
    </lineage>
</organism>
<evidence type="ECO:0000313" key="3">
    <source>
        <dbReference type="Proteomes" id="UP000184387"/>
    </source>
</evidence>
<keyword evidence="3" id="KW-1185">Reference proteome</keyword>
<name>A0A1M6SHZ5_9PROT</name>
<dbReference type="EMBL" id="FQZF01000055">
    <property type="protein sequence ID" value="SHK44353.1"/>
    <property type="molecule type" value="Genomic_DNA"/>
</dbReference>
<evidence type="ECO:0000313" key="2">
    <source>
        <dbReference type="EMBL" id="SHK44353.1"/>
    </source>
</evidence>
<keyword evidence="1" id="KW-0812">Transmembrane</keyword>
<accession>A0A1M6SHZ5</accession>
<dbReference type="OrthoDB" id="128751at2"/>
<protein>
    <recommendedName>
        <fullName evidence="4">Ferric reductase like transmembrane component</fullName>
    </recommendedName>
</protein>
<keyword evidence="1" id="KW-0472">Membrane</keyword>
<feature type="transmembrane region" description="Helical" evidence="1">
    <location>
        <begin position="34"/>
        <end position="57"/>
    </location>
</feature>
<dbReference type="Proteomes" id="UP000184387">
    <property type="component" value="Unassembled WGS sequence"/>
</dbReference>
<sequence>MPEVSETERLTVGALISVMALLIPGFLLHEAPRFPGSLAGSLLGIAGATLFVLLLIYSLVKRSAWIRGRVTKHASLRVILSFHVYTGVVGALLGILHSGHTFQSPLGIGLVSAMLAVVLSGFVGRYYLAQIGTDLREQQTRLGALRTRYDLLAAEATGVIPQGAAAVVLPGTAPGSSVPRASGAGVPGIPLKHLLGAIADLEHAIGRREALKRTLSRWTVLHVAAALVLYPLLALHIWNGIYFGLRWLP</sequence>
<proteinExistence type="predicted"/>
<feature type="transmembrane region" description="Helical" evidence="1">
    <location>
        <begin position="78"/>
        <end position="96"/>
    </location>
</feature>
<feature type="transmembrane region" description="Helical" evidence="1">
    <location>
        <begin position="12"/>
        <end position="28"/>
    </location>
</feature>